<dbReference type="SUPFAM" id="SSF55073">
    <property type="entry name" value="Nucleotide cyclase"/>
    <property type="match status" value="1"/>
</dbReference>
<evidence type="ECO:0000313" key="5">
    <source>
        <dbReference type="EMBL" id="AMN48263.1"/>
    </source>
</evidence>
<feature type="domain" description="GGDEF" evidence="4">
    <location>
        <begin position="280"/>
        <end position="411"/>
    </location>
</feature>
<dbReference type="EC" id="2.7.7.65" evidence="1"/>
<dbReference type="CDD" id="cd01949">
    <property type="entry name" value="GGDEF"/>
    <property type="match status" value="1"/>
</dbReference>
<keyword evidence="3" id="KW-0812">Transmembrane</keyword>
<dbReference type="InterPro" id="IPR043128">
    <property type="entry name" value="Rev_trsase/Diguanyl_cyclase"/>
</dbReference>
<keyword evidence="3" id="KW-0472">Membrane</keyword>
<dbReference type="InterPro" id="IPR000160">
    <property type="entry name" value="GGDEF_dom"/>
</dbReference>
<dbReference type="EMBL" id="CP011971">
    <property type="protein sequence ID" value="AMN48263.1"/>
    <property type="molecule type" value="Genomic_DNA"/>
</dbReference>
<dbReference type="InterPro" id="IPR050469">
    <property type="entry name" value="Diguanylate_Cyclase"/>
</dbReference>
<dbReference type="Pfam" id="PF00990">
    <property type="entry name" value="GGDEF"/>
    <property type="match status" value="1"/>
</dbReference>
<dbReference type="PANTHER" id="PTHR45138">
    <property type="entry name" value="REGULATORY COMPONENTS OF SENSORY TRANSDUCTION SYSTEM"/>
    <property type="match status" value="1"/>
</dbReference>
<dbReference type="KEGG" id="sdf:ACG33_14380"/>
<dbReference type="SMART" id="SM00267">
    <property type="entry name" value="GGDEF"/>
    <property type="match status" value="1"/>
</dbReference>
<dbReference type="PATRIC" id="fig|465721.4.peg.3076"/>
<feature type="transmembrane region" description="Helical" evidence="3">
    <location>
        <begin position="215"/>
        <end position="236"/>
    </location>
</feature>
<dbReference type="SUPFAM" id="SSF103190">
    <property type="entry name" value="Sensory domain-like"/>
    <property type="match status" value="1"/>
</dbReference>
<name>A0A127FCX9_STEDE</name>
<dbReference type="Gene3D" id="3.30.70.270">
    <property type="match status" value="1"/>
</dbReference>
<evidence type="ECO:0000259" key="4">
    <source>
        <dbReference type="PROSITE" id="PS50887"/>
    </source>
</evidence>
<dbReference type="InterPro" id="IPR029151">
    <property type="entry name" value="Sensor-like_sf"/>
</dbReference>
<protein>
    <recommendedName>
        <fullName evidence="1">diguanylate cyclase</fullName>
        <ecNumber evidence="1">2.7.7.65</ecNumber>
    </recommendedName>
</protein>
<dbReference type="Proteomes" id="UP000070250">
    <property type="component" value="Chromosome"/>
</dbReference>
<sequence length="429" mass="47634">MPPVASAFPGDAVQNLRRFTPRTFWLVTLAAAALLGTLVAVPQWLSKQARMDVLRSHVAEIAELAANVVDGDLHRQLLDPANYTPELYERALEPLVRFHSAAPEVFYIYTMKAQGRQSFFVLDTAASSKLATRHALRPSAYMEPFVPLDKEPDPDYLQRIASGETYVYPTFQKDDYGIFLSGHTPIYDSHGRYSGFVGVDFDTAYYIAREARFQMISIGTLAAALLIALLIGYFAARYHYAIIHRLREQYDLSIRDDLTQLLNRRGALAAVRHALRAQASSYAIILVDVDDLKGLNDSHGHAAGDEFLIKVATAIRASVRGTDICARLGGDEFMIFATGCDVDAATEIARHILTRVFSKDSTPGRSHFGVSIGIDVTYEPGEEFIHMYRRADEALYRAKDDGRNRFVVFDATLMTATAAIRVAGGTVER</sequence>
<evidence type="ECO:0000256" key="3">
    <source>
        <dbReference type="SAM" id="Phobius"/>
    </source>
</evidence>
<dbReference type="STRING" id="465721.ACG33_14380"/>
<dbReference type="PANTHER" id="PTHR45138:SF9">
    <property type="entry name" value="DIGUANYLATE CYCLASE DGCM-RELATED"/>
    <property type="match status" value="1"/>
</dbReference>
<keyword evidence="6" id="KW-1185">Reference proteome</keyword>
<evidence type="ECO:0000256" key="2">
    <source>
        <dbReference type="ARBA" id="ARBA00034247"/>
    </source>
</evidence>
<evidence type="ECO:0000256" key="1">
    <source>
        <dbReference type="ARBA" id="ARBA00012528"/>
    </source>
</evidence>
<dbReference type="GO" id="GO:0052621">
    <property type="term" value="F:diguanylate cyclase activity"/>
    <property type="evidence" value="ECO:0007669"/>
    <property type="project" value="UniProtKB-EC"/>
</dbReference>
<feature type="transmembrane region" description="Helical" evidence="3">
    <location>
        <begin position="24"/>
        <end position="45"/>
    </location>
</feature>
<dbReference type="InterPro" id="IPR029787">
    <property type="entry name" value="Nucleotide_cyclase"/>
</dbReference>
<dbReference type="PROSITE" id="PS50887">
    <property type="entry name" value="GGDEF"/>
    <property type="match status" value="1"/>
</dbReference>
<keyword evidence="3" id="KW-1133">Transmembrane helix</keyword>
<proteinExistence type="predicted"/>
<reference evidence="5 6" key="1">
    <citation type="submission" date="2015-06" db="EMBL/GenBank/DDBJ databases">
        <title>A Comprehensive Approach to Explore the Metabolic and Phylogenetic Diversity of Bacterial Steroid Degradation in the Environment: Testosterone as an Example.</title>
        <authorList>
            <person name="Yang F.-C."/>
            <person name="Chen Y.-L."/>
            <person name="Yu C.-P."/>
            <person name="Tang S.-L."/>
            <person name="Wang P.-H."/>
            <person name="Ismail W."/>
            <person name="Wang C.-H."/>
            <person name="Yang C.-Y."/>
            <person name="Chiang Y.-R."/>
        </authorList>
    </citation>
    <scope>NUCLEOTIDE SEQUENCE [LARGE SCALE GENOMIC DNA]</scope>
    <source>
        <strain evidence="5 6">DSM 18526</strain>
    </source>
</reference>
<comment type="catalytic activity">
    <reaction evidence="2">
        <text>2 GTP = 3',3'-c-di-GMP + 2 diphosphate</text>
        <dbReference type="Rhea" id="RHEA:24898"/>
        <dbReference type="ChEBI" id="CHEBI:33019"/>
        <dbReference type="ChEBI" id="CHEBI:37565"/>
        <dbReference type="ChEBI" id="CHEBI:58805"/>
        <dbReference type="EC" id="2.7.7.65"/>
    </reaction>
</comment>
<dbReference type="NCBIfam" id="TIGR00254">
    <property type="entry name" value="GGDEF"/>
    <property type="match status" value="1"/>
</dbReference>
<accession>A0A127FCX9</accession>
<gene>
    <name evidence="5" type="ORF">ACG33_14380</name>
</gene>
<dbReference type="AlphaFoldDB" id="A0A127FCX9"/>
<evidence type="ECO:0000313" key="6">
    <source>
        <dbReference type="Proteomes" id="UP000070250"/>
    </source>
</evidence>
<organism evidence="5 6">
    <name type="scientific">Steroidobacter denitrificans</name>
    <dbReference type="NCBI Taxonomy" id="465721"/>
    <lineage>
        <taxon>Bacteria</taxon>
        <taxon>Pseudomonadati</taxon>
        <taxon>Pseudomonadota</taxon>
        <taxon>Gammaproteobacteria</taxon>
        <taxon>Steroidobacterales</taxon>
        <taxon>Steroidobacteraceae</taxon>
        <taxon>Steroidobacter</taxon>
    </lineage>
</organism>